<feature type="signal peptide" evidence="1">
    <location>
        <begin position="1"/>
        <end position="18"/>
    </location>
</feature>
<comment type="caution">
    <text evidence="2">The sequence shown here is derived from an EMBL/GenBank/DDBJ whole genome shotgun (WGS) entry which is preliminary data.</text>
</comment>
<dbReference type="EMBL" id="SFBL01000045">
    <property type="protein sequence ID" value="TRU28063.1"/>
    <property type="molecule type" value="Genomic_DNA"/>
</dbReference>
<dbReference type="NCBIfam" id="TIGR02595">
    <property type="entry name" value="PEP_CTERM"/>
    <property type="match status" value="1"/>
</dbReference>
<keyword evidence="1" id="KW-0732">Signal</keyword>
<gene>
    <name evidence="2" type="ORF">EWV81_05810</name>
</gene>
<evidence type="ECO:0000313" key="2">
    <source>
        <dbReference type="EMBL" id="TRU28063.1"/>
    </source>
</evidence>
<evidence type="ECO:0000313" key="3">
    <source>
        <dbReference type="Proteomes" id="UP000319313"/>
    </source>
</evidence>
<organism evidence="2 3">
    <name type="scientific">Microcystis aeruginosa Ma_SC_T_19800800_S464</name>
    <dbReference type="NCBI Taxonomy" id="2486257"/>
    <lineage>
        <taxon>Bacteria</taxon>
        <taxon>Bacillati</taxon>
        <taxon>Cyanobacteriota</taxon>
        <taxon>Cyanophyceae</taxon>
        <taxon>Oscillatoriophycideae</taxon>
        <taxon>Chroococcales</taxon>
        <taxon>Microcystaceae</taxon>
        <taxon>Microcystis</taxon>
    </lineage>
</organism>
<feature type="chain" id="PRO_5022120492" evidence="1">
    <location>
        <begin position="19"/>
        <end position="179"/>
    </location>
</feature>
<dbReference type="AlphaFoldDB" id="A0A552E0Z2"/>
<evidence type="ECO:0000256" key="1">
    <source>
        <dbReference type="SAM" id="SignalP"/>
    </source>
</evidence>
<name>A0A552E0Z2_MICAE</name>
<reference evidence="2 3" key="1">
    <citation type="submission" date="2019-01" db="EMBL/GenBank/DDBJ databases">
        <title>Coherence of Microcystis species and biogeography revealed through population genomics.</title>
        <authorList>
            <person name="Perez-Carrascal O.M."/>
            <person name="Terrat Y."/>
            <person name="Giani A."/>
            <person name="Fortin N."/>
            <person name="Tromas N."/>
            <person name="Shapiro B.J."/>
        </authorList>
    </citation>
    <scope>NUCLEOTIDE SEQUENCE [LARGE SCALE GENOMIC DNA]</scope>
    <source>
        <strain evidence="2">Ma_SC_T_19800800_S464</strain>
    </source>
</reference>
<accession>A0A552E0Z2</accession>
<protein>
    <submittedName>
        <fullName evidence="2">PEP-CTERM sorting domain-containing protein</fullName>
    </submittedName>
</protein>
<sequence length="179" mass="18187">MTVATASLTLVAASSASAATVFGFQNQYAPSNWTLTNDNANGSVNTSDAPASISLTAGNNESSLQGTTSYTITAAASGTVKFHWLFFDPAFANNFGYLLNGNFNLLAESGTSTFNVSAGDSFGFRVVTGNTTGLGTGAISNFEAPAPTPTPVSVPESSSVLGLLALGGLGIGLKCRKRK</sequence>
<dbReference type="InterPro" id="IPR013424">
    <property type="entry name" value="Ice-binding_C"/>
</dbReference>
<proteinExistence type="predicted"/>
<dbReference type="Proteomes" id="UP000319313">
    <property type="component" value="Unassembled WGS sequence"/>
</dbReference>